<sequence length="156" mass="17192">MKYYLLSAMKPVGEPSVPETMVEINHRLSVFHDELREAGAWVFAGGLHRPDAATVVRPLGDEVEIIEGPYAEHKEFLGGICLLMAPDLDSALEWGRRAALATTLPVEVRPFLGEVDDSGGLSYPCMGNIFCRVKVGIRVEYVGPAFHAREDRTRAP</sequence>
<accession>A0ABU0RWQ3</accession>
<feature type="domain" description="YCII-related" evidence="2">
    <location>
        <begin position="1"/>
        <end position="102"/>
    </location>
</feature>
<dbReference type="Proteomes" id="UP001223072">
    <property type="component" value="Unassembled WGS sequence"/>
</dbReference>
<dbReference type="Pfam" id="PF03795">
    <property type="entry name" value="YCII"/>
    <property type="match status" value="1"/>
</dbReference>
<dbReference type="InterPro" id="IPR005545">
    <property type="entry name" value="YCII"/>
</dbReference>
<evidence type="ECO:0000313" key="4">
    <source>
        <dbReference type="Proteomes" id="UP001223072"/>
    </source>
</evidence>
<dbReference type="PANTHER" id="PTHR35174:SF3">
    <property type="entry name" value="BLL7171 PROTEIN"/>
    <property type="match status" value="1"/>
</dbReference>
<proteinExistence type="inferred from homology"/>
<comment type="caution">
    <text evidence="3">The sequence shown here is derived from an EMBL/GenBank/DDBJ whole genome shotgun (WGS) entry which is preliminary data.</text>
</comment>
<protein>
    <recommendedName>
        <fullName evidence="2">YCII-related domain-containing protein</fullName>
    </recommendedName>
</protein>
<dbReference type="EMBL" id="JAUSZS010000007">
    <property type="protein sequence ID" value="MDQ0935340.1"/>
    <property type="molecule type" value="Genomic_DNA"/>
</dbReference>
<gene>
    <name evidence="3" type="ORF">QFZ49_005312</name>
</gene>
<comment type="similarity">
    <text evidence="1">Belongs to the YciI family.</text>
</comment>
<evidence type="ECO:0000313" key="3">
    <source>
        <dbReference type="EMBL" id="MDQ0935340.1"/>
    </source>
</evidence>
<evidence type="ECO:0000256" key="1">
    <source>
        <dbReference type="ARBA" id="ARBA00007689"/>
    </source>
</evidence>
<dbReference type="InterPro" id="IPR011008">
    <property type="entry name" value="Dimeric_a/b-barrel"/>
</dbReference>
<dbReference type="Gene3D" id="3.30.70.1060">
    <property type="entry name" value="Dimeric alpha+beta barrel"/>
    <property type="match status" value="1"/>
</dbReference>
<dbReference type="SUPFAM" id="SSF54909">
    <property type="entry name" value="Dimeric alpha+beta barrel"/>
    <property type="match status" value="1"/>
</dbReference>
<name>A0ABU0RWQ3_9ACTN</name>
<organism evidence="3 4">
    <name type="scientific">Streptomyces turgidiscabies</name>
    <dbReference type="NCBI Taxonomy" id="85558"/>
    <lineage>
        <taxon>Bacteria</taxon>
        <taxon>Bacillati</taxon>
        <taxon>Actinomycetota</taxon>
        <taxon>Actinomycetes</taxon>
        <taxon>Kitasatosporales</taxon>
        <taxon>Streptomycetaceae</taxon>
        <taxon>Streptomyces</taxon>
    </lineage>
</organism>
<dbReference type="PANTHER" id="PTHR35174">
    <property type="entry name" value="BLL7171 PROTEIN-RELATED"/>
    <property type="match status" value="1"/>
</dbReference>
<keyword evidence="4" id="KW-1185">Reference proteome</keyword>
<evidence type="ECO:0000259" key="2">
    <source>
        <dbReference type="Pfam" id="PF03795"/>
    </source>
</evidence>
<reference evidence="3 4" key="1">
    <citation type="submission" date="2023-07" db="EMBL/GenBank/DDBJ databases">
        <title>Comparative genomics of wheat-associated soil bacteria to identify genetic determinants of phenazine resistance.</title>
        <authorList>
            <person name="Mouncey N."/>
        </authorList>
    </citation>
    <scope>NUCLEOTIDE SEQUENCE [LARGE SCALE GENOMIC DNA]</scope>
    <source>
        <strain evidence="3 4">W2I16</strain>
    </source>
</reference>